<dbReference type="SUPFAM" id="SSF54631">
    <property type="entry name" value="CBS-domain pair"/>
    <property type="match status" value="1"/>
</dbReference>
<dbReference type="Pfam" id="PF00571">
    <property type="entry name" value="CBS"/>
    <property type="match status" value="2"/>
</dbReference>
<evidence type="ECO:0000259" key="3">
    <source>
        <dbReference type="PROSITE" id="PS51371"/>
    </source>
</evidence>
<protein>
    <submittedName>
        <fullName evidence="4">Signal transduction protein</fullName>
    </submittedName>
</protein>
<dbReference type="EMBL" id="AP011668">
    <property type="protein sequence ID" value="BAL53812.1"/>
    <property type="molecule type" value="Genomic_DNA"/>
</dbReference>
<accession>H5SCC6</accession>
<feature type="domain" description="CBS" evidence="3">
    <location>
        <begin position="9"/>
        <end position="68"/>
    </location>
</feature>
<evidence type="ECO:0000313" key="4">
    <source>
        <dbReference type="EMBL" id="BAL53812.1"/>
    </source>
</evidence>
<dbReference type="InterPro" id="IPR044725">
    <property type="entry name" value="CBSX3_CBS_dom"/>
</dbReference>
<dbReference type="SMART" id="SM00116">
    <property type="entry name" value="CBS"/>
    <property type="match status" value="2"/>
</dbReference>
<reference evidence="4" key="1">
    <citation type="journal article" date="2005" name="Environ. Microbiol.">
        <title>Genetic and functional properties of uncultivated thermophilic crenarchaeotes from a subsurface gold mine as revealed by analysis of genome fragments.</title>
        <authorList>
            <person name="Nunoura T."/>
            <person name="Hirayama H."/>
            <person name="Takami H."/>
            <person name="Oida H."/>
            <person name="Nishi S."/>
            <person name="Shimamura S."/>
            <person name="Suzuki Y."/>
            <person name="Inagaki F."/>
            <person name="Takai K."/>
            <person name="Nealson K.H."/>
            <person name="Horikoshi K."/>
        </authorList>
    </citation>
    <scope>NUCLEOTIDE SEQUENCE</scope>
</reference>
<dbReference type="Gene3D" id="3.10.580.10">
    <property type="entry name" value="CBS-domain"/>
    <property type="match status" value="1"/>
</dbReference>
<dbReference type="PROSITE" id="PS51371">
    <property type="entry name" value="CBS"/>
    <property type="match status" value="2"/>
</dbReference>
<sequence length="151" mass="16592">MARLRELLQLKGGQVLTISPSQTVLAAAELMNQHHIGCLVVCDERGICGILSERDILQRVVAARRDPSSTTVGEVMTTQVIFAAPDMPIDQAQRIMMEKRIRHLPVIGEDGQLCGMISIGDLNAWEARTKDTTIHLLQEYIYGRPAPSGSS</sequence>
<dbReference type="AlphaFoldDB" id="H5SCC6"/>
<dbReference type="CDD" id="cd04623">
    <property type="entry name" value="CBS_pair_bac_euk"/>
    <property type="match status" value="1"/>
</dbReference>
<organism evidence="4">
    <name type="scientific">uncultured Planctomycetota bacterium</name>
    <dbReference type="NCBI Taxonomy" id="120965"/>
    <lineage>
        <taxon>Bacteria</taxon>
        <taxon>Pseudomonadati</taxon>
        <taxon>Planctomycetota</taxon>
        <taxon>environmental samples</taxon>
    </lineage>
</organism>
<dbReference type="InterPro" id="IPR046342">
    <property type="entry name" value="CBS_dom_sf"/>
</dbReference>
<reference evidence="4" key="2">
    <citation type="journal article" date="2012" name="PLoS ONE">
        <title>A Deeply Branching Thermophilic Bacterium with an Ancient Acetyl-CoA Pathway Dominates a Subsurface Ecosystem.</title>
        <authorList>
            <person name="Takami H."/>
            <person name="Noguchi H."/>
            <person name="Takaki Y."/>
            <person name="Uchiyama I."/>
            <person name="Toyoda A."/>
            <person name="Nishi S."/>
            <person name="Chee G.-J."/>
            <person name="Arai W."/>
            <person name="Nunoura T."/>
            <person name="Itoh T."/>
            <person name="Hattori M."/>
            <person name="Takai K."/>
        </authorList>
    </citation>
    <scope>NUCLEOTIDE SEQUENCE</scope>
</reference>
<dbReference type="PANTHER" id="PTHR43080">
    <property type="entry name" value="CBS DOMAIN-CONTAINING PROTEIN CBSX3, MITOCHONDRIAL"/>
    <property type="match status" value="1"/>
</dbReference>
<evidence type="ECO:0000256" key="2">
    <source>
        <dbReference type="PROSITE-ProRule" id="PRU00703"/>
    </source>
</evidence>
<name>H5SCC6_9BACT</name>
<evidence type="ECO:0000256" key="1">
    <source>
        <dbReference type="ARBA" id="ARBA00023122"/>
    </source>
</evidence>
<feature type="domain" description="CBS" evidence="3">
    <location>
        <begin position="76"/>
        <end position="132"/>
    </location>
</feature>
<dbReference type="PANTHER" id="PTHR43080:SF2">
    <property type="entry name" value="CBS DOMAIN-CONTAINING PROTEIN"/>
    <property type="match status" value="1"/>
</dbReference>
<dbReference type="InterPro" id="IPR051257">
    <property type="entry name" value="Diverse_CBS-Domain"/>
</dbReference>
<dbReference type="InterPro" id="IPR000644">
    <property type="entry name" value="CBS_dom"/>
</dbReference>
<proteinExistence type="predicted"/>
<keyword evidence="1 2" id="KW-0129">CBS domain</keyword>
<gene>
    <name evidence="4" type="ORF">HGMM_F09D09C06</name>
</gene>